<proteinExistence type="predicted"/>
<feature type="compositionally biased region" description="Low complexity" evidence="1">
    <location>
        <begin position="29"/>
        <end position="48"/>
    </location>
</feature>
<accession>A0A8J4B935</accession>
<name>A0A8J4B935_9CHLO</name>
<feature type="region of interest" description="Disordered" evidence="1">
    <location>
        <begin position="1"/>
        <end position="51"/>
    </location>
</feature>
<sequence>MVLAHPGRTKKPSPKLNPSPALPPPTPALRPAASFSPLSSSRPISLSPTLNLSPVSTLFSRWKVATASEPRIRRLSGTLQFGSGIRKPVAGSRSSGQRSSTKSVLTVVATCQLSSGFSSSVDAELSGFSSGGGGRPKADMIATVPTASGLIRMDAC</sequence>
<comment type="caution">
    <text evidence="2">The sequence shown here is derived from an EMBL/GenBank/DDBJ whole genome shotgun (WGS) entry which is preliminary data.</text>
</comment>
<dbReference type="Proteomes" id="UP000747399">
    <property type="component" value="Unassembled WGS sequence"/>
</dbReference>
<evidence type="ECO:0000313" key="2">
    <source>
        <dbReference type="EMBL" id="GIL56917.1"/>
    </source>
</evidence>
<reference evidence="2" key="1">
    <citation type="journal article" date="2021" name="Proc. Natl. Acad. Sci. U.S.A.">
        <title>Three genomes in the algal genus Volvox reveal the fate of a haploid sex-determining region after a transition to homothallism.</title>
        <authorList>
            <person name="Yamamoto K."/>
            <person name="Hamaji T."/>
            <person name="Kawai-Toyooka H."/>
            <person name="Matsuzaki R."/>
            <person name="Takahashi F."/>
            <person name="Nishimura Y."/>
            <person name="Kawachi M."/>
            <person name="Noguchi H."/>
            <person name="Minakuchi Y."/>
            <person name="Umen J.G."/>
            <person name="Toyoda A."/>
            <person name="Nozaki H."/>
        </authorList>
    </citation>
    <scope>NUCLEOTIDE SEQUENCE</scope>
    <source>
        <strain evidence="2">NIES-3780</strain>
    </source>
</reference>
<feature type="compositionally biased region" description="Low complexity" evidence="1">
    <location>
        <begin position="91"/>
        <end position="100"/>
    </location>
</feature>
<dbReference type="AlphaFoldDB" id="A0A8J4B935"/>
<feature type="compositionally biased region" description="Pro residues" evidence="1">
    <location>
        <begin position="15"/>
        <end position="28"/>
    </location>
</feature>
<protein>
    <submittedName>
        <fullName evidence="2">Uncharacterized protein</fullName>
    </submittedName>
</protein>
<dbReference type="EMBL" id="BNCO01000026">
    <property type="protein sequence ID" value="GIL56917.1"/>
    <property type="molecule type" value="Genomic_DNA"/>
</dbReference>
<evidence type="ECO:0000313" key="3">
    <source>
        <dbReference type="Proteomes" id="UP000747399"/>
    </source>
</evidence>
<evidence type="ECO:0000256" key="1">
    <source>
        <dbReference type="SAM" id="MobiDB-lite"/>
    </source>
</evidence>
<gene>
    <name evidence="2" type="ORF">Vafri_12202</name>
</gene>
<organism evidence="2 3">
    <name type="scientific">Volvox africanus</name>
    <dbReference type="NCBI Taxonomy" id="51714"/>
    <lineage>
        <taxon>Eukaryota</taxon>
        <taxon>Viridiplantae</taxon>
        <taxon>Chlorophyta</taxon>
        <taxon>core chlorophytes</taxon>
        <taxon>Chlorophyceae</taxon>
        <taxon>CS clade</taxon>
        <taxon>Chlamydomonadales</taxon>
        <taxon>Volvocaceae</taxon>
        <taxon>Volvox</taxon>
    </lineage>
</organism>
<keyword evidence="3" id="KW-1185">Reference proteome</keyword>
<feature type="region of interest" description="Disordered" evidence="1">
    <location>
        <begin position="82"/>
        <end position="101"/>
    </location>
</feature>